<evidence type="ECO:0000259" key="7">
    <source>
        <dbReference type="Pfam" id="PF04116"/>
    </source>
</evidence>
<evidence type="ECO:0000256" key="2">
    <source>
        <dbReference type="ARBA" id="ARBA00009324"/>
    </source>
</evidence>
<feature type="transmembrane region" description="Helical" evidence="6">
    <location>
        <begin position="87"/>
        <end position="109"/>
    </location>
</feature>
<dbReference type="Proteomes" id="UP001396334">
    <property type="component" value="Unassembled WGS sequence"/>
</dbReference>
<keyword evidence="3 6" id="KW-0812">Transmembrane</keyword>
<gene>
    <name evidence="8" type="ORF">V6N11_059307</name>
</gene>
<feature type="domain" description="Fatty acid hydroxylase" evidence="7">
    <location>
        <begin position="96"/>
        <end position="232"/>
    </location>
</feature>
<dbReference type="EMBL" id="JBBPBN010000002">
    <property type="protein sequence ID" value="KAK9045427.1"/>
    <property type="molecule type" value="Genomic_DNA"/>
</dbReference>
<organism evidence="8 9">
    <name type="scientific">Hibiscus sabdariffa</name>
    <name type="common">roselle</name>
    <dbReference type="NCBI Taxonomy" id="183260"/>
    <lineage>
        <taxon>Eukaryota</taxon>
        <taxon>Viridiplantae</taxon>
        <taxon>Streptophyta</taxon>
        <taxon>Embryophyta</taxon>
        <taxon>Tracheophyta</taxon>
        <taxon>Spermatophyta</taxon>
        <taxon>Magnoliopsida</taxon>
        <taxon>eudicotyledons</taxon>
        <taxon>Gunneridae</taxon>
        <taxon>Pentapetalae</taxon>
        <taxon>rosids</taxon>
        <taxon>malvids</taxon>
        <taxon>Malvales</taxon>
        <taxon>Malvaceae</taxon>
        <taxon>Malvoideae</taxon>
        <taxon>Hibiscus</taxon>
    </lineage>
</organism>
<dbReference type="PANTHER" id="PTHR11863">
    <property type="entry name" value="STEROL DESATURASE"/>
    <property type="match status" value="1"/>
</dbReference>
<evidence type="ECO:0000313" key="8">
    <source>
        <dbReference type="EMBL" id="KAK9045427.1"/>
    </source>
</evidence>
<name>A0ABR2U7J6_9ROSI</name>
<evidence type="ECO:0000313" key="9">
    <source>
        <dbReference type="Proteomes" id="UP001396334"/>
    </source>
</evidence>
<keyword evidence="4 6" id="KW-1133">Transmembrane helix</keyword>
<dbReference type="InterPro" id="IPR050307">
    <property type="entry name" value="Sterol_Desaturase_Related"/>
</dbReference>
<protein>
    <recommendedName>
        <fullName evidence="7">Fatty acid hydroxylase domain-containing protein</fullName>
    </recommendedName>
</protein>
<evidence type="ECO:0000256" key="1">
    <source>
        <dbReference type="ARBA" id="ARBA00004370"/>
    </source>
</evidence>
<sequence length="258" mass="30202">MDLAVSNDELLCIFLPIIVYWVYSGMYVILEYSFEKYKLHSKEEEMEKNLVPRKTVIKGVLLQHTIQALVFFLLLKMTGADSAGRPSSIIVIAIQFMIAMLVLDTYQYFSHRYMHHNKFLYRHFHSYHHRLVVPYSFGALYSHQLDGLLFDTIGASLAILLSGMSSRTSIYFSCFTNIKAIDDHCGMMMPGNPFHIFFWNNTAFHDTHHQLHGSKYNFSQPFFIMWDKIMGTYMPYTLEKRSEGGFEARLKREIEKDD</sequence>
<evidence type="ECO:0000256" key="3">
    <source>
        <dbReference type="ARBA" id="ARBA00022692"/>
    </source>
</evidence>
<feature type="transmembrane region" description="Helical" evidence="6">
    <location>
        <begin position="13"/>
        <end position="34"/>
    </location>
</feature>
<reference evidence="8 9" key="1">
    <citation type="journal article" date="2024" name="G3 (Bethesda)">
        <title>Genome assembly of Hibiscus sabdariffa L. provides insights into metabolisms of medicinal natural products.</title>
        <authorList>
            <person name="Kim T."/>
        </authorList>
    </citation>
    <scope>NUCLEOTIDE SEQUENCE [LARGE SCALE GENOMIC DNA]</scope>
    <source>
        <strain evidence="8">TK-2024</strain>
        <tissue evidence="8">Old leaves</tissue>
    </source>
</reference>
<evidence type="ECO:0000256" key="6">
    <source>
        <dbReference type="SAM" id="Phobius"/>
    </source>
</evidence>
<keyword evidence="9" id="KW-1185">Reference proteome</keyword>
<keyword evidence="5 6" id="KW-0472">Membrane</keyword>
<proteinExistence type="inferred from homology"/>
<dbReference type="InterPro" id="IPR006694">
    <property type="entry name" value="Fatty_acid_hydroxylase"/>
</dbReference>
<evidence type="ECO:0000256" key="5">
    <source>
        <dbReference type="ARBA" id="ARBA00023136"/>
    </source>
</evidence>
<comment type="similarity">
    <text evidence="2">Belongs to the sterol desaturase family.</text>
</comment>
<dbReference type="Pfam" id="PF04116">
    <property type="entry name" value="FA_hydroxylase"/>
    <property type="match status" value="1"/>
</dbReference>
<accession>A0ABR2U7J6</accession>
<evidence type="ECO:0000256" key="4">
    <source>
        <dbReference type="ARBA" id="ARBA00022989"/>
    </source>
</evidence>
<comment type="subcellular location">
    <subcellularLocation>
        <location evidence="1">Membrane</location>
    </subcellularLocation>
</comment>
<comment type="caution">
    <text evidence="8">The sequence shown here is derived from an EMBL/GenBank/DDBJ whole genome shotgun (WGS) entry which is preliminary data.</text>
</comment>
<feature type="transmembrane region" description="Helical" evidence="6">
    <location>
        <begin position="55"/>
        <end position="75"/>
    </location>
</feature>